<reference evidence="2" key="1">
    <citation type="journal article" date="2014" name="Front. Microbiol.">
        <title>High frequency of phylogenetically diverse reductive dehalogenase-homologous genes in deep subseafloor sedimentary metagenomes.</title>
        <authorList>
            <person name="Kawai M."/>
            <person name="Futagami T."/>
            <person name="Toyoda A."/>
            <person name="Takaki Y."/>
            <person name="Nishi S."/>
            <person name="Hori S."/>
            <person name="Arai W."/>
            <person name="Tsubouchi T."/>
            <person name="Morono Y."/>
            <person name="Uchiyama I."/>
            <person name="Ito T."/>
            <person name="Fujiyama A."/>
            <person name="Inagaki F."/>
            <person name="Takami H."/>
        </authorList>
    </citation>
    <scope>NUCLEOTIDE SEQUENCE</scope>
    <source>
        <strain evidence="2">Expedition CK06-06</strain>
    </source>
</reference>
<evidence type="ECO:0000313" key="2">
    <source>
        <dbReference type="EMBL" id="GAI74557.1"/>
    </source>
</evidence>
<feature type="non-terminal residue" evidence="2">
    <location>
        <position position="1"/>
    </location>
</feature>
<dbReference type="AlphaFoldDB" id="X1R1B6"/>
<dbReference type="GO" id="GO:0016787">
    <property type="term" value="F:hydrolase activity"/>
    <property type="evidence" value="ECO:0007669"/>
    <property type="project" value="InterPro"/>
</dbReference>
<sequence>YGQYYSNDRRVYPFYQLAQEMNVIIQFHHSAQAGPTILAPQKFASLELLNDVIIDFPDLKINIEHLGYPNCEQLFTLMVSDSNLYADTAMLYYRPLLLTWYLEMAKEYDVINRIMYASDYWVAGQGVFSNNPAKDMIGWINTLKYEVNKIAQSSGWPLFSQQEIEGILWKNAAEFHDLGTV</sequence>
<dbReference type="Gene3D" id="3.20.20.140">
    <property type="entry name" value="Metal-dependent hydrolases"/>
    <property type="match status" value="1"/>
</dbReference>
<gene>
    <name evidence="2" type="ORF">S12H4_18191</name>
</gene>
<dbReference type="InterPro" id="IPR006680">
    <property type="entry name" value="Amidohydro-rel"/>
</dbReference>
<dbReference type="InterPro" id="IPR032466">
    <property type="entry name" value="Metal_Hydrolase"/>
</dbReference>
<name>X1R1B6_9ZZZZ</name>
<comment type="caution">
    <text evidence="2">The sequence shown here is derived from an EMBL/GenBank/DDBJ whole genome shotgun (WGS) entry which is preliminary data.</text>
</comment>
<proteinExistence type="predicted"/>
<organism evidence="2">
    <name type="scientific">marine sediment metagenome</name>
    <dbReference type="NCBI Taxonomy" id="412755"/>
    <lineage>
        <taxon>unclassified sequences</taxon>
        <taxon>metagenomes</taxon>
        <taxon>ecological metagenomes</taxon>
    </lineage>
</organism>
<dbReference type="EMBL" id="BARW01008963">
    <property type="protein sequence ID" value="GAI74557.1"/>
    <property type="molecule type" value="Genomic_DNA"/>
</dbReference>
<accession>X1R1B6</accession>
<evidence type="ECO:0000259" key="1">
    <source>
        <dbReference type="Pfam" id="PF04909"/>
    </source>
</evidence>
<dbReference type="SUPFAM" id="SSF51556">
    <property type="entry name" value="Metallo-dependent hydrolases"/>
    <property type="match status" value="1"/>
</dbReference>
<dbReference type="Pfam" id="PF04909">
    <property type="entry name" value="Amidohydro_2"/>
    <property type="match status" value="1"/>
</dbReference>
<feature type="domain" description="Amidohydrolase-related" evidence="1">
    <location>
        <begin position="3"/>
        <end position="175"/>
    </location>
</feature>
<protein>
    <recommendedName>
        <fullName evidence="1">Amidohydrolase-related domain-containing protein</fullName>
    </recommendedName>
</protein>